<dbReference type="PANTHER" id="PTHR42956">
    <property type="entry name" value="NITROGENASE IRON-MOLYBDENUM COFACTOR BIOSYNTHESIS PROTEIN NIFE"/>
    <property type="match status" value="1"/>
</dbReference>
<reference evidence="2 3" key="1">
    <citation type="submission" date="2016-10" db="EMBL/GenBank/DDBJ databases">
        <authorList>
            <person name="de Groot N.N."/>
        </authorList>
    </citation>
    <scope>NUCLEOTIDE SEQUENCE [LARGE SCALE GENOMIC DNA]</scope>
    <source>
        <strain evidence="2 3">DSM 28129</strain>
    </source>
</reference>
<dbReference type="Proteomes" id="UP000198972">
    <property type="component" value="Unassembled WGS sequence"/>
</dbReference>
<dbReference type="InterPro" id="IPR049939">
    <property type="entry name" value="NifE-like"/>
</dbReference>
<dbReference type="STRING" id="670482.SAMN04488542_10186"/>
<organism evidence="2 3">
    <name type="scientific">Fontibacillus panacisegetis</name>
    <dbReference type="NCBI Taxonomy" id="670482"/>
    <lineage>
        <taxon>Bacteria</taxon>
        <taxon>Bacillati</taxon>
        <taxon>Bacillota</taxon>
        <taxon>Bacilli</taxon>
        <taxon>Bacillales</taxon>
        <taxon>Paenibacillaceae</taxon>
        <taxon>Fontibacillus</taxon>
    </lineage>
</organism>
<evidence type="ECO:0000313" key="2">
    <source>
        <dbReference type="EMBL" id="SDE59745.1"/>
    </source>
</evidence>
<dbReference type="AlphaFoldDB" id="A0A1G7E8H8"/>
<protein>
    <submittedName>
        <fullName evidence="2">Nitrogenase molybdenum-cofactor synthesis protein NifE</fullName>
    </submittedName>
</protein>
<dbReference type="OrthoDB" id="9767044at2"/>
<accession>A0A1G7E8H8</accession>
<dbReference type="Gene3D" id="3.40.50.1980">
    <property type="entry name" value="Nitrogenase molybdenum iron protein domain"/>
    <property type="match status" value="1"/>
</dbReference>
<keyword evidence="3" id="KW-1185">Reference proteome</keyword>
<feature type="domain" description="Nitrogenase/oxidoreductase component 1" evidence="1">
    <location>
        <begin position="36"/>
        <end position="433"/>
    </location>
</feature>
<dbReference type="InterPro" id="IPR000510">
    <property type="entry name" value="Nase/OxRdtase_comp1"/>
</dbReference>
<sequence>MPDGIPNLFIEPDCEHNCLVKKGCLNPTIGDLVKSCALQGSQSVLLPVSDAAHLVYGNPECVQNSWRILESKLTELQQFPLIFSMGYKYTDIVLNDKNILQNAICYIAEHFKPSCIFVYTPCINAIATDDLKATCEKAEEICTVPAVPIYNSGSNTGANMGCRQAGEALFEKVVGTATKEPLKLTLFDMNLIGGDSFSREGDQIEAILSKIGVRVLSRIGGECTFDELRTAHHVKLNMLISSRSMLTLVRKMRESYGIPYFEGSFYGSREIRFSLMQIAFFFQNPELDKRIVRYMRREEVLLRKDISRSYKSLKGKKIVLFTDGIESWTFISMLYELGMKIVAIGTNQNAQEDISRIKERMKEKTVLIDHSDENKILTLYRERKAELMIVSRRNSYVPLKEKIPFLDVDESQHRIYVGYEGVRRFAKDLLDTLEQPIWKIICRVSPWEVDSYGEC</sequence>
<dbReference type="PANTHER" id="PTHR42956:SF1">
    <property type="entry name" value="NITROGENASE IRON-MOLYBDENUM COFACTOR BIOSYNTHESIS PROTEIN NIFE"/>
    <property type="match status" value="1"/>
</dbReference>
<name>A0A1G7E8H8_9BACL</name>
<proteinExistence type="predicted"/>
<gene>
    <name evidence="2" type="ORF">SAMN04488542_10186</name>
</gene>
<dbReference type="GO" id="GO:0016491">
    <property type="term" value="F:oxidoreductase activity"/>
    <property type="evidence" value="ECO:0007669"/>
    <property type="project" value="InterPro"/>
</dbReference>
<evidence type="ECO:0000259" key="1">
    <source>
        <dbReference type="Pfam" id="PF00148"/>
    </source>
</evidence>
<evidence type="ECO:0000313" key="3">
    <source>
        <dbReference type="Proteomes" id="UP000198972"/>
    </source>
</evidence>
<dbReference type="Gene3D" id="3.40.50.12380">
    <property type="entry name" value="Nitrogenase MoFe cofactor biosynthesis protein NifE, C-terminal"/>
    <property type="match status" value="1"/>
</dbReference>
<dbReference type="SUPFAM" id="SSF53807">
    <property type="entry name" value="Helical backbone' metal receptor"/>
    <property type="match status" value="1"/>
</dbReference>
<dbReference type="RefSeq" id="WP_091225791.1">
    <property type="nucleotide sequence ID" value="NZ_FNBG01000001.1"/>
</dbReference>
<dbReference type="EMBL" id="FNBG01000001">
    <property type="protein sequence ID" value="SDE59745.1"/>
    <property type="molecule type" value="Genomic_DNA"/>
</dbReference>
<dbReference type="Pfam" id="PF00148">
    <property type="entry name" value="Oxidored_nitro"/>
    <property type="match status" value="1"/>
</dbReference>